<dbReference type="RefSeq" id="WP_033454028.1">
    <property type="nucleotide sequence ID" value="NZ_CYTI01000003.1"/>
</dbReference>
<reference evidence="1" key="1">
    <citation type="submission" date="2022-12" db="EMBL/GenBank/DDBJ databases">
        <authorList>
            <person name="Voronina O.L."/>
            <person name="Kunda M.S."/>
            <person name="Ryzhova N."/>
            <person name="Aksenova E.I."/>
        </authorList>
    </citation>
    <scope>NUCLEOTIDE SEQUENCE</scope>
    <source>
        <strain evidence="1">SCCH136:Ach223948</strain>
    </source>
</reference>
<organism evidence="1 2">
    <name type="scientific">Alcaligenes xylosoxydans xylosoxydans</name>
    <name type="common">Achromobacter xylosoxidans</name>
    <dbReference type="NCBI Taxonomy" id="85698"/>
    <lineage>
        <taxon>Bacteria</taxon>
        <taxon>Pseudomonadati</taxon>
        <taxon>Pseudomonadota</taxon>
        <taxon>Betaproteobacteria</taxon>
        <taxon>Burkholderiales</taxon>
        <taxon>Alcaligenaceae</taxon>
        <taxon>Achromobacter</taxon>
    </lineage>
</organism>
<dbReference type="Proteomes" id="UP001141992">
    <property type="component" value="Unassembled WGS sequence"/>
</dbReference>
<dbReference type="EMBL" id="JAPZVI010000013">
    <property type="protein sequence ID" value="MCZ8403194.1"/>
    <property type="molecule type" value="Genomic_DNA"/>
</dbReference>
<protein>
    <submittedName>
        <fullName evidence="1">Uncharacterized protein</fullName>
    </submittedName>
</protein>
<proteinExistence type="predicted"/>
<sequence length="137" mass="14215">MTALTQDRNTLRRDGRQIEPPVAAATKIFGGSIVCINTATGYAVPGSTSTTLKAAGVAEDRADNSAGAAGEIRVRLRKGPHRFANSASADLITLADIGADCYIVDDQTVAKTSGTNTRSVAGKVFDVDADGVWVDFA</sequence>
<evidence type="ECO:0000313" key="1">
    <source>
        <dbReference type="EMBL" id="MCZ8403194.1"/>
    </source>
</evidence>
<gene>
    <name evidence="1" type="ORF">O9570_17205</name>
</gene>
<accession>A0A9W5AA74</accession>
<name>A0A9W5AA74_ALCXX</name>
<evidence type="ECO:0000313" key="2">
    <source>
        <dbReference type="Proteomes" id="UP001141992"/>
    </source>
</evidence>
<comment type="caution">
    <text evidence="1">The sequence shown here is derived from an EMBL/GenBank/DDBJ whole genome shotgun (WGS) entry which is preliminary data.</text>
</comment>
<dbReference type="AlphaFoldDB" id="A0A9W5AA74"/>